<sequence>MVLESTVVCPEVLASLTTDVGRLLYKLAQLQPKGDSNFVATVRVAHLMLKNRENKSHKMRMVIFVGSPVVTSTGELEQLARHLKKEKVNVDIVNFGEYAENMGKLSSFISILNGDGTGSSHMVTVPAGNILSKVVAGTAIVQGEDSRSAINFNLDFDDDDPAFLLALRVSLEEQRHRHCLEYEARQEMAGSSEDTTPAASGTASASLLTEEQRLLDQPLYVETGPGDFGAVGDFTDHSTMTYDEQVAYAMVMCLQHQSLPEHIASLLPDVLPEHDALDTDEAEQIAEEDSDGNDEYDDIFQDEIFQDPGFVMSILESFPVADVQRNVQSAPAVITHGVQVNEPADQDEDAEDEQKPSEGN</sequence>
<dbReference type="InterPro" id="IPR027040">
    <property type="entry name" value="PSMD4"/>
</dbReference>
<feature type="compositionally biased region" description="Low complexity" evidence="1">
    <location>
        <begin position="195"/>
        <end position="205"/>
    </location>
</feature>
<dbReference type="GO" id="GO:0043161">
    <property type="term" value="P:proteasome-mediated ubiquitin-dependent protein catabolic process"/>
    <property type="evidence" value="ECO:0007669"/>
    <property type="project" value="TreeGrafter"/>
</dbReference>
<dbReference type="Pfam" id="PF13519">
    <property type="entry name" value="VWA_2"/>
    <property type="match status" value="1"/>
</dbReference>
<evidence type="ECO:0000313" key="3">
    <source>
        <dbReference type="EMBL" id="KAH7982273.1"/>
    </source>
</evidence>
<reference evidence="3" key="2">
    <citation type="submission" date="2021-09" db="EMBL/GenBank/DDBJ databases">
        <authorList>
            <person name="Jia N."/>
            <person name="Wang J."/>
            <person name="Shi W."/>
            <person name="Du L."/>
            <person name="Sun Y."/>
            <person name="Zhan W."/>
            <person name="Jiang J."/>
            <person name="Wang Q."/>
            <person name="Zhang B."/>
            <person name="Ji P."/>
            <person name="Sakyi L.B."/>
            <person name="Cui X."/>
            <person name="Yuan T."/>
            <person name="Jiang B."/>
            <person name="Yang W."/>
            <person name="Lam T.T.-Y."/>
            <person name="Chang Q."/>
            <person name="Ding S."/>
            <person name="Wang X."/>
            <person name="Zhu J."/>
            <person name="Ruan X."/>
            <person name="Zhao L."/>
            <person name="Wei J."/>
            <person name="Que T."/>
            <person name="Du C."/>
            <person name="Cheng J."/>
            <person name="Dai P."/>
            <person name="Han X."/>
            <person name="Huang E."/>
            <person name="Gao Y."/>
            <person name="Liu J."/>
            <person name="Shao H."/>
            <person name="Ye R."/>
            <person name="Li L."/>
            <person name="Wei W."/>
            <person name="Wang X."/>
            <person name="Wang C."/>
            <person name="Huo Q."/>
            <person name="Li W."/>
            <person name="Guo W."/>
            <person name="Chen H."/>
            <person name="Chen S."/>
            <person name="Zhou L."/>
            <person name="Zhou L."/>
            <person name="Ni X."/>
            <person name="Tian J."/>
            <person name="Zhou Y."/>
            <person name="Sheng Y."/>
            <person name="Liu T."/>
            <person name="Pan Y."/>
            <person name="Xia L."/>
            <person name="Li J."/>
            <person name="Zhao F."/>
            <person name="Cao W."/>
        </authorList>
    </citation>
    <scope>NUCLEOTIDE SEQUENCE</scope>
    <source>
        <strain evidence="3">Rsan-2018</strain>
        <tissue evidence="3">Larvae</tissue>
    </source>
</reference>
<accession>A0A9D4QGW2</accession>
<dbReference type="InterPro" id="IPR036465">
    <property type="entry name" value="vWFA_dom_sf"/>
</dbReference>
<dbReference type="EMBL" id="JABSTV010001245">
    <property type="protein sequence ID" value="KAH7982273.1"/>
    <property type="molecule type" value="Genomic_DNA"/>
</dbReference>
<dbReference type="PANTHER" id="PTHR10223">
    <property type="entry name" value="26S PROTEASOME NON-ATPASE REGULATORY SUBUNIT 4"/>
    <property type="match status" value="1"/>
</dbReference>
<dbReference type="Gene3D" id="3.40.50.410">
    <property type="entry name" value="von Willebrand factor, type A domain"/>
    <property type="match status" value="1"/>
</dbReference>
<feature type="domain" description="VWFA" evidence="2">
    <location>
        <begin position="10"/>
        <end position="66"/>
    </location>
</feature>
<dbReference type="InterPro" id="IPR002035">
    <property type="entry name" value="VWF_A"/>
</dbReference>
<name>A0A9D4QGW2_RHISA</name>
<dbReference type="PANTHER" id="PTHR10223:SF0">
    <property type="entry name" value="26S PROTEASOME NON-ATPASE REGULATORY SUBUNIT 4"/>
    <property type="match status" value="1"/>
</dbReference>
<dbReference type="Gene3D" id="1.10.287.3990">
    <property type="match status" value="1"/>
</dbReference>
<dbReference type="VEuPathDB" id="VectorBase:RSAN_050211"/>
<reference evidence="3" key="1">
    <citation type="journal article" date="2020" name="Cell">
        <title>Large-Scale Comparative Analyses of Tick Genomes Elucidate Their Genetic Diversity and Vector Capacities.</title>
        <authorList>
            <consortium name="Tick Genome and Microbiome Consortium (TIGMIC)"/>
            <person name="Jia N."/>
            <person name="Wang J."/>
            <person name="Shi W."/>
            <person name="Du L."/>
            <person name="Sun Y."/>
            <person name="Zhan W."/>
            <person name="Jiang J.F."/>
            <person name="Wang Q."/>
            <person name="Zhang B."/>
            <person name="Ji P."/>
            <person name="Bell-Sakyi L."/>
            <person name="Cui X.M."/>
            <person name="Yuan T.T."/>
            <person name="Jiang B.G."/>
            <person name="Yang W.F."/>
            <person name="Lam T.T."/>
            <person name="Chang Q.C."/>
            <person name="Ding S.J."/>
            <person name="Wang X.J."/>
            <person name="Zhu J.G."/>
            <person name="Ruan X.D."/>
            <person name="Zhao L."/>
            <person name="Wei J.T."/>
            <person name="Ye R.Z."/>
            <person name="Que T.C."/>
            <person name="Du C.H."/>
            <person name="Zhou Y.H."/>
            <person name="Cheng J.X."/>
            <person name="Dai P.F."/>
            <person name="Guo W.B."/>
            <person name="Han X.H."/>
            <person name="Huang E.J."/>
            <person name="Li L.F."/>
            <person name="Wei W."/>
            <person name="Gao Y.C."/>
            <person name="Liu J.Z."/>
            <person name="Shao H.Z."/>
            <person name="Wang X."/>
            <person name="Wang C.C."/>
            <person name="Yang T.C."/>
            <person name="Huo Q.B."/>
            <person name="Li W."/>
            <person name="Chen H.Y."/>
            <person name="Chen S.E."/>
            <person name="Zhou L.G."/>
            <person name="Ni X.B."/>
            <person name="Tian J.H."/>
            <person name="Sheng Y."/>
            <person name="Liu T."/>
            <person name="Pan Y.S."/>
            <person name="Xia L.Y."/>
            <person name="Li J."/>
            <person name="Zhao F."/>
            <person name="Cao W.C."/>
        </authorList>
    </citation>
    <scope>NUCLEOTIDE SEQUENCE</scope>
    <source>
        <strain evidence="3">Rsan-2018</strain>
    </source>
</reference>
<evidence type="ECO:0000259" key="2">
    <source>
        <dbReference type="Pfam" id="PF13519"/>
    </source>
</evidence>
<dbReference type="GO" id="GO:0005829">
    <property type="term" value="C:cytosol"/>
    <property type="evidence" value="ECO:0007669"/>
    <property type="project" value="TreeGrafter"/>
</dbReference>
<dbReference type="Proteomes" id="UP000821837">
    <property type="component" value="Chromosome 1"/>
</dbReference>
<evidence type="ECO:0000256" key="1">
    <source>
        <dbReference type="SAM" id="MobiDB-lite"/>
    </source>
</evidence>
<keyword evidence="4" id="KW-1185">Reference proteome</keyword>
<feature type="region of interest" description="Disordered" evidence="1">
    <location>
        <begin position="186"/>
        <end position="205"/>
    </location>
</feature>
<dbReference type="GO" id="GO:0008540">
    <property type="term" value="C:proteasome regulatory particle, base subcomplex"/>
    <property type="evidence" value="ECO:0007669"/>
    <property type="project" value="TreeGrafter"/>
</dbReference>
<dbReference type="GO" id="GO:0031593">
    <property type="term" value="F:polyubiquitin modification-dependent protein binding"/>
    <property type="evidence" value="ECO:0007669"/>
    <property type="project" value="TreeGrafter"/>
</dbReference>
<protein>
    <recommendedName>
        <fullName evidence="2">VWFA domain-containing protein</fullName>
    </recommendedName>
</protein>
<feature type="region of interest" description="Disordered" evidence="1">
    <location>
        <begin position="334"/>
        <end position="360"/>
    </location>
</feature>
<proteinExistence type="predicted"/>
<evidence type="ECO:0000313" key="4">
    <source>
        <dbReference type="Proteomes" id="UP000821837"/>
    </source>
</evidence>
<dbReference type="GO" id="GO:0005634">
    <property type="term" value="C:nucleus"/>
    <property type="evidence" value="ECO:0007669"/>
    <property type="project" value="TreeGrafter"/>
</dbReference>
<comment type="caution">
    <text evidence="3">The sequence shown here is derived from an EMBL/GenBank/DDBJ whole genome shotgun (WGS) entry which is preliminary data.</text>
</comment>
<organism evidence="3 4">
    <name type="scientific">Rhipicephalus sanguineus</name>
    <name type="common">Brown dog tick</name>
    <name type="synonym">Ixodes sanguineus</name>
    <dbReference type="NCBI Taxonomy" id="34632"/>
    <lineage>
        <taxon>Eukaryota</taxon>
        <taxon>Metazoa</taxon>
        <taxon>Ecdysozoa</taxon>
        <taxon>Arthropoda</taxon>
        <taxon>Chelicerata</taxon>
        <taxon>Arachnida</taxon>
        <taxon>Acari</taxon>
        <taxon>Parasitiformes</taxon>
        <taxon>Ixodida</taxon>
        <taxon>Ixodoidea</taxon>
        <taxon>Ixodidae</taxon>
        <taxon>Rhipicephalinae</taxon>
        <taxon>Rhipicephalus</taxon>
        <taxon>Rhipicephalus</taxon>
    </lineage>
</organism>
<dbReference type="SUPFAM" id="SSF53300">
    <property type="entry name" value="vWA-like"/>
    <property type="match status" value="1"/>
</dbReference>
<gene>
    <name evidence="3" type="ORF">HPB52_003562</name>
</gene>
<dbReference type="AlphaFoldDB" id="A0A9D4QGW2"/>